<keyword evidence="1" id="KW-0732">Signal</keyword>
<organism evidence="5 6">
    <name type="scientific">Siphonobacter curvatus</name>
    <dbReference type="NCBI Taxonomy" id="2094562"/>
    <lineage>
        <taxon>Bacteria</taxon>
        <taxon>Pseudomonadati</taxon>
        <taxon>Bacteroidota</taxon>
        <taxon>Cytophagia</taxon>
        <taxon>Cytophagales</taxon>
        <taxon>Cytophagaceae</taxon>
        <taxon>Siphonobacter</taxon>
    </lineage>
</organism>
<dbReference type="SUPFAM" id="SSF56300">
    <property type="entry name" value="Metallo-dependent phosphatases"/>
    <property type="match status" value="1"/>
</dbReference>
<proteinExistence type="predicted"/>
<reference evidence="6" key="1">
    <citation type="submission" date="2018-02" db="EMBL/GenBank/DDBJ databases">
        <title>Genome sequencing of Solimonas sp. HR-BB.</title>
        <authorList>
            <person name="Lee Y."/>
            <person name="Jeon C.O."/>
        </authorList>
    </citation>
    <scope>NUCLEOTIDE SEQUENCE [LARGE SCALE GENOMIC DNA]</scope>
    <source>
        <strain evidence="6">HR-U</strain>
    </source>
</reference>
<dbReference type="EMBL" id="PTRA01000001">
    <property type="protein sequence ID" value="PQA60592.1"/>
    <property type="molecule type" value="Genomic_DNA"/>
</dbReference>
<dbReference type="AlphaFoldDB" id="A0A2S7ISC9"/>
<dbReference type="InterPro" id="IPR004843">
    <property type="entry name" value="Calcineurin-like_PHP"/>
</dbReference>
<comment type="caution">
    <text evidence="5">The sequence shown here is derived from an EMBL/GenBank/DDBJ whole genome shotgun (WGS) entry which is preliminary data.</text>
</comment>
<dbReference type="PANTHER" id="PTHR43143">
    <property type="entry name" value="METALLOPHOSPHOESTERASE, CALCINEURIN SUPERFAMILY"/>
    <property type="match status" value="1"/>
</dbReference>
<dbReference type="OrthoDB" id="1776264at2"/>
<dbReference type="Proteomes" id="UP000239590">
    <property type="component" value="Unassembled WGS sequence"/>
</dbReference>
<dbReference type="GO" id="GO:0016787">
    <property type="term" value="F:hydrolase activity"/>
    <property type="evidence" value="ECO:0007669"/>
    <property type="project" value="InterPro"/>
</dbReference>
<dbReference type="RefSeq" id="WP_104713037.1">
    <property type="nucleotide sequence ID" value="NZ_PTRA01000001.1"/>
</dbReference>
<dbReference type="InterPro" id="IPR029052">
    <property type="entry name" value="Metallo-depent_PP-like"/>
</dbReference>
<dbReference type="Gene3D" id="3.60.21.10">
    <property type="match status" value="1"/>
</dbReference>
<accession>A0A2S7ISC9</accession>
<feature type="domain" description="Calcineurin-like phosphoesterase C-terminal" evidence="3">
    <location>
        <begin position="342"/>
        <end position="509"/>
    </location>
</feature>
<dbReference type="Pfam" id="PF16370">
    <property type="entry name" value="MetallophosC"/>
    <property type="match status" value="1"/>
</dbReference>
<protein>
    <submittedName>
        <fullName evidence="5">Metallophosphoesterase</fullName>
    </submittedName>
</protein>
<evidence type="ECO:0000259" key="3">
    <source>
        <dbReference type="Pfam" id="PF16370"/>
    </source>
</evidence>
<evidence type="ECO:0000259" key="2">
    <source>
        <dbReference type="Pfam" id="PF00149"/>
    </source>
</evidence>
<dbReference type="InterPro" id="IPR013783">
    <property type="entry name" value="Ig-like_fold"/>
</dbReference>
<evidence type="ECO:0000256" key="1">
    <source>
        <dbReference type="SAM" id="SignalP"/>
    </source>
</evidence>
<feature type="signal peptide" evidence="1">
    <location>
        <begin position="1"/>
        <end position="20"/>
    </location>
</feature>
<evidence type="ECO:0000259" key="4">
    <source>
        <dbReference type="Pfam" id="PF16371"/>
    </source>
</evidence>
<dbReference type="Pfam" id="PF00149">
    <property type="entry name" value="Metallophos"/>
    <property type="match status" value="1"/>
</dbReference>
<dbReference type="PANTHER" id="PTHR43143:SF6">
    <property type="entry name" value="BLL3016 PROTEIN"/>
    <property type="match status" value="1"/>
</dbReference>
<name>A0A2S7ISC9_9BACT</name>
<keyword evidence="6" id="KW-1185">Reference proteome</keyword>
<dbReference type="Gene3D" id="2.60.40.10">
    <property type="entry name" value="Immunoglobulins"/>
    <property type="match status" value="1"/>
</dbReference>
<feature type="chain" id="PRO_5015447823" evidence="1">
    <location>
        <begin position="21"/>
        <end position="524"/>
    </location>
</feature>
<dbReference type="InterPro" id="IPR032288">
    <property type="entry name" value="Metallophos_C"/>
</dbReference>
<evidence type="ECO:0000313" key="6">
    <source>
        <dbReference type="Proteomes" id="UP000239590"/>
    </source>
</evidence>
<sequence>MKQQWLACGLSTLLCSAAFAQSQVKGYVYDDQNGNGKKDKKEVGLAKVAVSNGREVVLTDEKGAYSLPVGQDNTIFVIKPTGYRLPVNEYNLPQFYRHHKPQGSPKTKFAGVAATGELPKSVDFALIKQDEPETYKMLVFGDPQVYTQEQVTFFEKGIIDEVKTKTQDVRFGISMGDEVGDNPNLYGPYKQAIQKLGVPWFHVMGNHDMNYDAQTDSLSDESFEAAFGPNNYAFNSGKVHFVVLDNILYPDPRDGKGYQGGLRPDQLDFIENDLKLVPKDYLIVFCYHIPPFEEFRKEDRQRMFNALKDFPHTLSLSAHTHFQLHHFFGKEEGFARETPHHEYNVGTTSGDWYSGEMNAQGVPVSMMRDGTPKGYMFLSFNGNQYAFDYRVAGQPETYKIGIHAPKVIARRQSGKGEVYANFFQGSKNDQLEYRVDNSEWKAMTYTEEPDPIMVSTRLRWDEAAEPLQGTRPSNPVPCTHLWKAALPGNLPAGEHKLEVRAKDAYGRTFIGTHALKVINAAENN</sequence>
<feature type="domain" description="Calcineurin-like phosphoesterase N-terminal" evidence="4">
    <location>
        <begin position="39"/>
        <end position="109"/>
    </location>
</feature>
<gene>
    <name evidence="5" type="ORF">C5O19_13540</name>
</gene>
<dbReference type="Pfam" id="PF16371">
    <property type="entry name" value="MetallophosN"/>
    <property type="match status" value="1"/>
</dbReference>
<dbReference type="InterPro" id="IPR051918">
    <property type="entry name" value="STPP_CPPED1"/>
</dbReference>
<dbReference type="InterPro" id="IPR032285">
    <property type="entry name" value="Metallophos_N"/>
</dbReference>
<evidence type="ECO:0000313" key="5">
    <source>
        <dbReference type="EMBL" id="PQA60592.1"/>
    </source>
</evidence>
<feature type="domain" description="Calcineurin-like phosphoesterase" evidence="2">
    <location>
        <begin position="137"/>
        <end position="321"/>
    </location>
</feature>